<evidence type="ECO:0000256" key="1">
    <source>
        <dbReference type="ARBA" id="ARBA00023002"/>
    </source>
</evidence>
<dbReference type="PANTHER" id="PTHR47307:SF1">
    <property type="entry name" value="GLUTATHIONE-REGULATED POTASSIUM-EFFLUX SYSTEM ANCILLARY PROTEIN KEFG"/>
    <property type="match status" value="1"/>
</dbReference>
<sequence>MKTLVVVGHPRLGESTTQQFLKVAASECANVTWHELQLPFEVTQEQALIQQHDRIIVQFPLYWYSAPAIMRQWFDEVWRMPLTTGNYRLLRGKQLGVVVTAGAARNEFQTGGKQGATMDEVLRPYQMTARVTEMEYLPALPIYQFNYLSEQAKQELYITYQSYISNPEHGHFAGLEQWLLARLDSLITTMPDLVPVLAQLRANQEELTDIAQQVKWMRQEDDE</sequence>
<feature type="domain" description="Flavodoxin-like fold" evidence="2">
    <location>
        <begin position="1"/>
        <end position="155"/>
    </location>
</feature>
<organism evidence="3 4">
    <name type="scientific">Ligilactobacillus saerimneri</name>
    <dbReference type="NCBI Taxonomy" id="228229"/>
    <lineage>
        <taxon>Bacteria</taxon>
        <taxon>Bacillati</taxon>
        <taxon>Bacillota</taxon>
        <taxon>Bacilli</taxon>
        <taxon>Lactobacillales</taxon>
        <taxon>Lactobacillaceae</taxon>
        <taxon>Ligilactobacillus</taxon>
    </lineage>
</organism>
<evidence type="ECO:0000313" key="3">
    <source>
        <dbReference type="EMBL" id="QLL78662.1"/>
    </source>
</evidence>
<dbReference type="Proteomes" id="UP000510886">
    <property type="component" value="Chromosome"/>
</dbReference>
<dbReference type="Pfam" id="PF02525">
    <property type="entry name" value="Flavodoxin_2"/>
    <property type="match status" value="1"/>
</dbReference>
<evidence type="ECO:0000313" key="4">
    <source>
        <dbReference type="Proteomes" id="UP000510886"/>
    </source>
</evidence>
<dbReference type="InterPro" id="IPR003680">
    <property type="entry name" value="Flavodoxin_fold"/>
</dbReference>
<dbReference type="KEGG" id="lsw:GTO87_08740"/>
<protein>
    <submittedName>
        <fullName evidence="3">Flavodoxin family protein</fullName>
    </submittedName>
</protein>
<gene>
    <name evidence="3" type="ORF">GTO87_08740</name>
</gene>
<dbReference type="GO" id="GO:0003955">
    <property type="term" value="F:NAD(P)H dehydrogenase (quinone) activity"/>
    <property type="evidence" value="ECO:0007669"/>
    <property type="project" value="TreeGrafter"/>
</dbReference>
<dbReference type="AlphaFoldDB" id="A0A7H9EMX8"/>
<dbReference type="RefSeq" id="WP_180848819.1">
    <property type="nucleotide sequence ID" value="NZ_CP047418.1"/>
</dbReference>
<dbReference type="Gene3D" id="3.40.50.360">
    <property type="match status" value="1"/>
</dbReference>
<dbReference type="PANTHER" id="PTHR47307">
    <property type="entry name" value="GLUTATHIONE-REGULATED POTASSIUM-EFFLUX SYSTEM ANCILLARY PROTEIN KEFG"/>
    <property type="match status" value="1"/>
</dbReference>
<evidence type="ECO:0000259" key="2">
    <source>
        <dbReference type="Pfam" id="PF02525"/>
    </source>
</evidence>
<dbReference type="GO" id="GO:0010181">
    <property type="term" value="F:FMN binding"/>
    <property type="evidence" value="ECO:0007669"/>
    <property type="project" value="TreeGrafter"/>
</dbReference>
<dbReference type="GO" id="GO:0009055">
    <property type="term" value="F:electron transfer activity"/>
    <property type="evidence" value="ECO:0007669"/>
    <property type="project" value="TreeGrafter"/>
</dbReference>
<dbReference type="EMBL" id="CP047418">
    <property type="protein sequence ID" value="QLL78662.1"/>
    <property type="molecule type" value="Genomic_DNA"/>
</dbReference>
<dbReference type="InterPro" id="IPR029039">
    <property type="entry name" value="Flavoprotein-like_sf"/>
</dbReference>
<dbReference type="SUPFAM" id="SSF52218">
    <property type="entry name" value="Flavoproteins"/>
    <property type="match status" value="1"/>
</dbReference>
<reference evidence="3 4" key="1">
    <citation type="submission" date="2020-01" db="EMBL/GenBank/DDBJ databases">
        <title>Complete and circular genome sequences of six lactobacillus isolates from horses.</title>
        <authorList>
            <person name="Hassan H.M."/>
        </authorList>
    </citation>
    <scope>NUCLEOTIDE SEQUENCE [LARGE SCALE GENOMIC DNA]</scope>
    <source>
        <strain evidence="3 4">1A</strain>
    </source>
</reference>
<name>A0A7H9EMX8_9LACO</name>
<dbReference type="InterPro" id="IPR046980">
    <property type="entry name" value="KefG/KefF"/>
</dbReference>
<proteinExistence type="predicted"/>
<keyword evidence="1" id="KW-0560">Oxidoreductase</keyword>
<accession>A0A7H9EMX8</accession>